<dbReference type="EMBL" id="FNTI01000001">
    <property type="protein sequence ID" value="SEB88331.1"/>
    <property type="molecule type" value="Genomic_DNA"/>
</dbReference>
<accession>A0A1H4MZ51</accession>
<evidence type="ECO:0000313" key="1">
    <source>
        <dbReference type="EMBL" id="SEB88331.1"/>
    </source>
</evidence>
<reference evidence="1 2" key="1">
    <citation type="submission" date="2016-10" db="EMBL/GenBank/DDBJ databases">
        <authorList>
            <person name="de Groot N.N."/>
        </authorList>
    </citation>
    <scope>NUCLEOTIDE SEQUENCE [LARGE SCALE GENOMIC DNA]</scope>
    <source>
        <strain evidence="1 2">GAS522</strain>
    </source>
</reference>
<organism evidence="1 2">
    <name type="scientific">Bradyrhizobium lablabi</name>
    <dbReference type="NCBI Taxonomy" id="722472"/>
    <lineage>
        <taxon>Bacteria</taxon>
        <taxon>Pseudomonadati</taxon>
        <taxon>Pseudomonadota</taxon>
        <taxon>Alphaproteobacteria</taxon>
        <taxon>Hyphomicrobiales</taxon>
        <taxon>Nitrobacteraceae</taxon>
        <taxon>Bradyrhizobium</taxon>
    </lineage>
</organism>
<proteinExistence type="predicted"/>
<evidence type="ECO:0000313" key="2">
    <source>
        <dbReference type="Proteomes" id="UP000183208"/>
    </source>
</evidence>
<name>A0A1H4MZ51_9BRAD</name>
<gene>
    <name evidence="1" type="ORF">SAMN05444171_0140</name>
</gene>
<dbReference type="Proteomes" id="UP000183208">
    <property type="component" value="Unassembled WGS sequence"/>
</dbReference>
<dbReference type="AlphaFoldDB" id="A0A1H4MZ51"/>
<sequence>MDLDGIPDPDRNQIGTVRFLMPDAPNDWLREGKRFILMEGPLALAEGEIRLVRTD</sequence>
<protein>
    <submittedName>
        <fullName evidence="1">Uncharacterized protein</fullName>
    </submittedName>
</protein>